<reference evidence="2 3" key="1">
    <citation type="submission" date="2017-12" db="EMBL/GenBank/DDBJ databases">
        <title>Comparative genomics of Botrytis spp.</title>
        <authorList>
            <person name="Valero-Jimenez C.A."/>
            <person name="Tapia P."/>
            <person name="Veloso J."/>
            <person name="Silva-Moreno E."/>
            <person name="Staats M."/>
            <person name="Valdes J.H."/>
            <person name="Van Kan J.A.L."/>
        </authorList>
    </citation>
    <scope>NUCLEOTIDE SEQUENCE [LARGE SCALE GENOMIC DNA]</scope>
    <source>
        <strain evidence="2 3">Bp0003</strain>
    </source>
</reference>
<accession>A0A4Z1FEX0</accession>
<organism evidence="2 3">
    <name type="scientific">Botrytis paeoniae</name>
    <dbReference type="NCBI Taxonomy" id="278948"/>
    <lineage>
        <taxon>Eukaryota</taxon>
        <taxon>Fungi</taxon>
        <taxon>Dikarya</taxon>
        <taxon>Ascomycota</taxon>
        <taxon>Pezizomycotina</taxon>
        <taxon>Leotiomycetes</taxon>
        <taxon>Helotiales</taxon>
        <taxon>Sclerotiniaceae</taxon>
        <taxon>Botrytis</taxon>
    </lineage>
</organism>
<sequence>MQIDRMISNKVRGFIVAIGMKQYVLPDPSSHDYLLTSTCVPDDDEISKKRMPKRLPLAPLPPQYAHRSRH</sequence>
<evidence type="ECO:0000313" key="3">
    <source>
        <dbReference type="Proteomes" id="UP000297910"/>
    </source>
</evidence>
<gene>
    <name evidence="2" type="ORF">BPAE_0196g00110</name>
</gene>
<keyword evidence="3" id="KW-1185">Reference proteome</keyword>
<comment type="caution">
    <text evidence="2">The sequence shown here is derived from an EMBL/GenBank/DDBJ whole genome shotgun (WGS) entry which is preliminary data.</text>
</comment>
<proteinExistence type="predicted"/>
<dbReference type="EMBL" id="PQXI01000195">
    <property type="protein sequence ID" value="TGO21859.1"/>
    <property type="molecule type" value="Genomic_DNA"/>
</dbReference>
<dbReference type="Proteomes" id="UP000297910">
    <property type="component" value="Unassembled WGS sequence"/>
</dbReference>
<name>A0A4Z1FEX0_9HELO</name>
<evidence type="ECO:0000256" key="1">
    <source>
        <dbReference type="SAM" id="MobiDB-lite"/>
    </source>
</evidence>
<evidence type="ECO:0000313" key="2">
    <source>
        <dbReference type="EMBL" id="TGO21859.1"/>
    </source>
</evidence>
<protein>
    <submittedName>
        <fullName evidence="2">Uncharacterized protein</fullName>
    </submittedName>
</protein>
<feature type="region of interest" description="Disordered" evidence="1">
    <location>
        <begin position="45"/>
        <end position="70"/>
    </location>
</feature>
<dbReference type="AlphaFoldDB" id="A0A4Z1FEX0"/>